<evidence type="ECO:0000313" key="2">
    <source>
        <dbReference type="Proteomes" id="UP000287766"/>
    </source>
</evidence>
<gene>
    <name evidence="1" type="ORF">CWE22_11710</name>
</gene>
<dbReference type="RefSeq" id="WP_169931689.1">
    <property type="nucleotide sequence ID" value="NZ_PIPR01000006.1"/>
</dbReference>
<comment type="caution">
    <text evidence="1">The sequence shown here is derived from an EMBL/GenBank/DDBJ whole genome shotgun (WGS) entry which is preliminary data.</text>
</comment>
<dbReference type="EMBL" id="PIPR01000006">
    <property type="protein sequence ID" value="RUO37895.1"/>
    <property type="molecule type" value="Genomic_DNA"/>
</dbReference>
<dbReference type="Proteomes" id="UP000287766">
    <property type="component" value="Unassembled WGS sequence"/>
</dbReference>
<keyword evidence="2" id="KW-1185">Reference proteome</keyword>
<accession>A0A7Z7ESG9</accession>
<reference evidence="2" key="1">
    <citation type="journal article" date="2018" name="Front. Microbiol.">
        <title>Genome-Based Analysis Reveals the Taxonomy and Diversity of the Family Idiomarinaceae.</title>
        <authorList>
            <person name="Liu Y."/>
            <person name="Lai Q."/>
            <person name="Shao Z."/>
        </authorList>
    </citation>
    <scope>NUCLEOTIDE SEQUENCE [LARGE SCALE GENOMIC DNA]</scope>
    <source>
        <strain evidence="2">KYW314</strain>
    </source>
</reference>
<evidence type="ECO:0000313" key="1">
    <source>
        <dbReference type="EMBL" id="RUO37895.1"/>
    </source>
</evidence>
<protein>
    <submittedName>
        <fullName evidence="1">Uncharacterized protein</fullName>
    </submittedName>
</protein>
<dbReference type="AlphaFoldDB" id="A0A7Z7ESG9"/>
<proteinExistence type="predicted"/>
<name>A0A7Z7ESG9_9GAMM</name>
<sequence>MNSKPHHQLTHAQRQLLGALGIPEWRARTSEPVSTKTTMSYLRIGQWLIAAPEFPIPSPAWFTDFCQTLALMQTEEVSAAPVEVSASIAQRWQREKLIEFQEPLPTVPSYDHKRAWWKHLCQPR</sequence>
<organism evidence="1 2">
    <name type="scientific">Pseudidiomarina aestuarii</name>
    <dbReference type="NCBI Taxonomy" id="624146"/>
    <lineage>
        <taxon>Bacteria</taxon>
        <taxon>Pseudomonadati</taxon>
        <taxon>Pseudomonadota</taxon>
        <taxon>Gammaproteobacteria</taxon>
        <taxon>Alteromonadales</taxon>
        <taxon>Idiomarinaceae</taxon>
        <taxon>Pseudidiomarina</taxon>
    </lineage>
</organism>